<dbReference type="InterPro" id="IPR004960">
    <property type="entry name" value="LipA_acyltrans"/>
</dbReference>
<comment type="caution">
    <text evidence="8">The sequence shown here is derived from an EMBL/GenBank/DDBJ whole genome shotgun (WGS) entry which is preliminary data.</text>
</comment>
<evidence type="ECO:0000313" key="9">
    <source>
        <dbReference type="Proteomes" id="UP001617669"/>
    </source>
</evidence>
<dbReference type="SUPFAM" id="SSF53448">
    <property type="entry name" value="Nucleotide-diphospho-sugar transferases"/>
    <property type="match status" value="1"/>
</dbReference>
<sequence length="571" mass="64042">MNFKPCILIPIYNHHATIGQVVSKLTAYGLPIFIVDDGSDTTTQHILATLAESQALVQLHRLPVNGGKGAAVMHGMQQAYAAGFSHALQIDADGQHDIADVPRFLAAGSQQADAVICGQPIYDDSVPKGRLYGRYITHFWVWVETLSFSIADSMCGFRLYPLAATCALIQRVNIPRRMDFDIAIVVHLAWQGLPFHNIRTRVIYPEDGISHFRMLADNLNISKTHSKLFFGMLWRLPTLLRRKLFPAASTVQHWSKTPERGSTLGMSIIARSYSLLGKPVATWLLYPVVAYFFLVNRQARQASTDYLARWQQFHGTQAQASLPRWTSSYRHMLAFARASLDKLGAWMGESINAEFAAKDEMEALLASGKGAMLVGAHLGNLEMMRALASLQHKTTINAVVYTDHAEKFNRQLASSNPRFQVNLLQVTSFGADTAIMLKNKIDQGELLVIVGDRTPPAENGRISTASFLGSQAPFAQGPWLLASLLECPVYLFFCLKQDKRYHIHFEPFAERITLPRQDRQGALRQYIQRYAQRLEYYCGLAPLEWFNFYDFWASNQAQHAASPNTKTTSSL</sequence>
<evidence type="ECO:0000313" key="8">
    <source>
        <dbReference type="EMBL" id="MFJ5444715.1"/>
    </source>
</evidence>
<feature type="domain" description="Glycosyltransferase 2-like" evidence="7">
    <location>
        <begin position="6"/>
        <end position="171"/>
    </location>
</feature>
<dbReference type="PANTHER" id="PTHR10859">
    <property type="entry name" value="GLYCOSYL TRANSFERASE"/>
    <property type="match status" value="1"/>
</dbReference>
<dbReference type="Proteomes" id="UP001617669">
    <property type="component" value="Unassembled WGS sequence"/>
</dbReference>
<keyword evidence="8" id="KW-0328">Glycosyltransferase</keyword>
<reference evidence="8 9" key="1">
    <citation type="submission" date="2024-11" db="EMBL/GenBank/DDBJ databases">
        <authorList>
            <person name="Kaparullina E.N."/>
            <person name="Delegan Y.A."/>
            <person name="Doronina N.V."/>
        </authorList>
    </citation>
    <scope>NUCLEOTIDE SEQUENCE [LARGE SCALE GENOMIC DNA]</scope>
    <source>
        <strain evidence="8 9">7sh_L</strain>
    </source>
</reference>
<organism evidence="8 9">
    <name type="scientific">Methylobacillus methanolivorans</name>
    <dbReference type="NCBI Taxonomy" id="1848927"/>
    <lineage>
        <taxon>Bacteria</taxon>
        <taxon>Pseudomonadati</taxon>
        <taxon>Pseudomonadota</taxon>
        <taxon>Betaproteobacteria</taxon>
        <taxon>Nitrosomonadales</taxon>
        <taxon>Methylophilaceae</taxon>
        <taxon>Methylobacillus</taxon>
    </lineage>
</organism>
<keyword evidence="4 8" id="KW-0808">Transferase</keyword>
<dbReference type="CDD" id="cd04179">
    <property type="entry name" value="DPM_DPG-synthase_like"/>
    <property type="match status" value="1"/>
</dbReference>
<dbReference type="RefSeq" id="WP_400877897.1">
    <property type="nucleotide sequence ID" value="NZ_JBIWXY010000001.1"/>
</dbReference>
<dbReference type="PANTHER" id="PTHR10859:SF91">
    <property type="entry name" value="DOLICHYL-PHOSPHATE BETA-GLUCOSYLTRANSFERASE"/>
    <property type="match status" value="1"/>
</dbReference>
<gene>
    <name evidence="8" type="ORF">ACIKP9_00585</name>
</gene>
<keyword evidence="5" id="KW-0472">Membrane</keyword>
<proteinExistence type="predicted"/>
<evidence type="ECO:0000256" key="1">
    <source>
        <dbReference type="ARBA" id="ARBA00004533"/>
    </source>
</evidence>
<dbReference type="Pfam" id="PF00535">
    <property type="entry name" value="Glycos_transf_2"/>
    <property type="match status" value="1"/>
</dbReference>
<dbReference type="Pfam" id="PF03279">
    <property type="entry name" value="Lip_A_acyltrans"/>
    <property type="match status" value="1"/>
</dbReference>
<comment type="subcellular location">
    <subcellularLocation>
        <location evidence="1">Cell inner membrane</location>
    </subcellularLocation>
</comment>
<evidence type="ECO:0000259" key="7">
    <source>
        <dbReference type="Pfam" id="PF00535"/>
    </source>
</evidence>
<dbReference type="InterPro" id="IPR001173">
    <property type="entry name" value="Glyco_trans_2-like"/>
</dbReference>
<dbReference type="EC" id="2.4.-.-" evidence="8"/>
<dbReference type="Gene3D" id="3.90.550.10">
    <property type="entry name" value="Spore Coat Polysaccharide Biosynthesis Protein SpsA, Chain A"/>
    <property type="match status" value="1"/>
</dbReference>
<keyword evidence="3" id="KW-0997">Cell inner membrane</keyword>
<evidence type="ECO:0000256" key="5">
    <source>
        <dbReference type="ARBA" id="ARBA00023136"/>
    </source>
</evidence>
<dbReference type="GO" id="GO:0016757">
    <property type="term" value="F:glycosyltransferase activity"/>
    <property type="evidence" value="ECO:0007669"/>
    <property type="project" value="UniProtKB-KW"/>
</dbReference>
<dbReference type="InterPro" id="IPR029044">
    <property type="entry name" value="Nucleotide-diphossugar_trans"/>
</dbReference>
<keyword evidence="6" id="KW-0012">Acyltransferase</keyword>
<evidence type="ECO:0000256" key="4">
    <source>
        <dbReference type="ARBA" id="ARBA00022679"/>
    </source>
</evidence>
<evidence type="ECO:0000256" key="6">
    <source>
        <dbReference type="ARBA" id="ARBA00023315"/>
    </source>
</evidence>
<name>A0ABW8GH72_9PROT</name>
<dbReference type="CDD" id="cd07984">
    <property type="entry name" value="LPLAT_LABLAT-like"/>
    <property type="match status" value="1"/>
</dbReference>
<keyword evidence="2" id="KW-1003">Cell membrane</keyword>
<accession>A0ABW8GH72</accession>
<evidence type="ECO:0000256" key="2">
    <source>
        <dbReference type="ARBA" id="ARBA00022475"/>
    </source>
</evidence>
<dbReference type="EMBL" id="JBIWXY010000001">
    <property type="protein sequence ID" value="MFJ5444715.1"/>
    <property type="molecule type" value="Genomic_DNA"/>
</dbReference>
<protein>
    <submittedName>
        <fullName evidence="8">Glycosyltransferase</fullName>
        <ecNumber evidence="8">2.4.-.-</ecNumber>
    </submittedName>
</protein>
<evidence type="ECO:0000256" key="3">
    <source>
        <dbReference type="ARBA" id="ARBA00022519"/>
    </source>
</evidence>
<keyword evidence="9" id="KW-1185">Reference proteome</keyword>